<evidence type="ECO:0000256" key="2">
    <source>
        <dbReference type="SAM" id="Phobius"/>
    </source>
</evidence>
<feature type="transmembrane region" description="Helical" evidence="2">
    <location>
        <begin position="61"/>
        <end position="80"/>
    </location>
</feature>
<accession>A0A1G9VKX6</accession>
<proteinExistence type="predicted"/>
<protein>
    <recommendedName>
        <fullName evidence="5">PH domain-containing protein</fullName>
    </recommendedName>
</protein>
<evidence type="ECO:0000256" key="1">
    <source>
        <dbReference type="SAM" id="MobiDB-lite"/>
    </source>
</evidence>
<gene>
    <name evidence="3" type="ORF">SAMN05660642_03169</name>
</gene>
<dbReference type="AlphaFoldDB" id="A0A1G9VKX6"/>
<dbReference type="STRING" id="1137991.SAMN05660642_03169"/>
<feature type="compositionally biased region" description="Basic and acidic residues" evidence="1">
    <location>
        <begin position="8"/>
        <end position="20"/>
    </location>
</feature>
<organism evidence="3 4">
    <name type="scientific">Geodermatophilus siccatus</name>
    <dbReference type="NCBI Taxonomy" id="1137991"/>
    <lineage>
        <taxon>Bacteria</taxon>
        <taxon>Bacillati</taxon>
        <taxon>Actinomycetota</taxon>
        <taxon>Actinomycetes</taxon>
        <taxon>Geodermatophilales</taxon>
        <taxon>Geodermatophilaceae</taxon>
        <taxon>Geodermatophilus</taxon>
    </lineage>
</organism>
<feature type="region of interest" description="Disordered" evidence="1">
    <location>
        <begin position="1"/>
        <end position="23"/>
    </location>
</feature>
<keyword evidence="2" id="KW-0812">Transmembrane</keyword>
<sequence>MAGRRRREPGESTAERTARERQRHQLQVGAYRFSPARGTRRSATVTPAPLRYWQYDPARPWLVVTVLAVVVAWLGTAAWVGGPSTVAGEAPVAVLAGLAVLVLSTTRLTVSDAGVSSDVAGLLGASSRHVLGTSQVLEVRRGTPPADWPEAARRGGRWPGRTPVVVRHLSDDGTTERAFTTRVRDPEAFAAALGRPLG</sequence>
<evidence type="ECO:0008006" key="5">
    <source>
        <dbReference type="Google" id="ProtNLM"/>
    </source>
</evidence>
<name>A0A1G9VKX6_9ACTN</name>
<dbReference type="EMBL" id="FNHE01000008">
    <property type="protein sequence ID" value="SDM72723.1"/>
    <property type="molecule type" value="Genomic_DNA"/>
</dbReference>
<evidence type="ECO:0000313" key="4">
    <source>
        <dbReference type="Proteomes" id="UP000198680"/>
    </source>
</evidence>
<keyword evidence="2" id="KW-0472">Membrane</keyword>
<reference evidence="4" key="1">
    <citation type="submission" date="2016-10" db="EMBL/GenBank/DDBJ databases">
        <authorList>
            <person name="Varghese N."/>
            <person name="Submissions S."/>
        </authorList>
    </citation>
    <scope>NUCLEOTIDE SEQUENCE [LARGE SCALE GENOMIC DNA]</scope>
    <source>
        <strain evidence="4">DSM 45419</strain>
    </source>
</reference>
<dbReference type="OrthoDB" id="5184275at2"/>
<dbReference type="RefSeq" id="WP_091220165.1">
    <property type="nucleotide sequence ID" value="NZ_FNHE01000008.1"/>
</dbReference>
<evidence type="ECO:0000313" key="3">
    <source>
        <dbReference type="EMBL" id="SDM72723.1"/>
    </source>
</evidence>
<feature type="transmembrane region" description="Helical" evidence="2">
    <location>
        <begin position="92"/>
        <end position="110"/>
    </location>
</feature>
<dbReference type="Proteomes" id="UP000198680">
    <property type="component" value="Unassembled WGS sequence"/>
</dbReference>
<keyword evidence="2" id="KW-1133">Transmembrane helix</keyword>
<keyword evidence="4" id="KW-1185">Reference proteome</keyword>